<evidence type="ECO:0000313" key="3">
    <source>
        <dbReference type="Proteomes" id="UP001209570"/>
    </source>
</evidence>
<name>A0AAD5M6Z5_PYTIN</name>
<proteinExistence type="predicted"/>
<dbReference type="Proteomes" id="UP001209570">
    <property type="component" value="Unassembled WGS sequence"/>
</dbReference>
<feature type="compositionally biased region" description="Polar residues" evidence="1">
    <location>
        <begin position="111"/>
        <end position="125"/>
    </location>
</feature>
<feature type="compositionally biased region" description="Acidic residues" evidence="1">
    <location>
        <begin position="300"/>
        <end position="330"/>
    </location>
</feature>
<reference evidence="2" key="1">
    <citation type="submission" date="2021-12" db="EMBL/GenBank/DDBJ databases">
        <title>Prjna785345.</title>
        <authorList>
            <person name="Rujirawat T."/>
            <person name="Krajaejun T."/>
        </authorList>
    </citation>
    <scope>NUCLEOTIDE SEQUENCE</scope>
    <source>
        <strain evidence="2">Pi057C3</strain>
    </source>
</reference>
<feature type="compositionally biased region" description="Acidic residues" evidence="1">
    <location>
        <begin position="1"/>
        <end position="22"/>
    </location>
</feature>
<feature type="region of interest" description="Disordered" evidence="1">
    <location>
        <begin position="1"/>
        <end position="157"/>
    </location>
</feature>
<evidence type="ECO:0000313" key="2">
    <source>
        <dbReference type="EMBL" id="KAJ0396822.1"/>
    </source>
</evidence>
<keyword evidence="3" id="KW-1185">Reference proteome</keyword>
<feature type="region of interest" description="Disordered" evidence="1">
    <location>
        <begin position="300"/>
        <end position="339"/>
    </location>
</feature>
<organism evidence="2 3">
    <name type="scientific">Pythium insidiosum</name>
    <name type="common">Pythiosis disease agent</name>
    <dbReference type="NCBI Taxonomy" id="114742"/>
    <lineage>
        <taxon>Eukaryota</taxon>
        <taxon>Sar</taxon>
        <taxon>Stramenopiles</taxon>
        <taxon>Oomycota</taxon>
        <taxon>Peronosporomycetes</taxon>
        <taxon>Pythiales</taxon>
        <taxon>Pythiaceae</taxon>
        <taxon>Pythium</taxon>
    </lineage>
</organism>
<accession>A0AAD5M6Z5</accession>
<dbReference type="EMBL" id="JAKCXM010000278">
    <property type="protein sequence ID" value="KAJ0396822.1"/>
    <property type="molecule type" value="Genomic_DNA"/>
</dbReference>
<protein>
    <submittedName>
        <fullName evidence="2">Uncharacterized protein</fullName>
    </submittedName>
</protein>
<comment type="caution">
    <text evidence="2">The sequence shown here is derived from an EMBL/GenBank/DDBJ whole genome shotgun (WGS) entry which is preliminary data.</text>
</comment>
<feature type="compositionally biased region" description="Basic and acidic residues" evidence="1">
    <location>
        <begin position="56"/>
        <end position="78"/>
    </location>
</feature>
<feature type="compositionally biased region" description="Basic and acidic residues" evidence="1">
    <location>
        <begin position="132"/>
        <end position="142"/>
    </location>
</feature>
<dbReference type="AlphaFoldDB" id="A0AAD5M6Z5"/>
<gene>
    <name evidence="2" type="ORF">P43SY_006599</name>
</gene>
<evidence type="ECO:0000256" key="1">
    <source>
        <dbReference type="SAM" id="MobiDB-lite"/>
    </source>
</evidence>
<feature type="compositionally biased region" description="Basic and acidic residues" evidence="1">
    <location>
        <begin position="23"/>
        <end position="42"/>
    </location>
</feature>
<sequence length="356" mass="39350">MELVDDEFVGDSEEEQAADEVGDERTLLRVDARAGDSPERSVDATVTIEVSPEDATVQREDVERSTAKEVVEPARDINQDGDVVGSAVPSVENGSTNGVLERGQLPEPLAQDNQSTQDTVPSATEPTDDVQAVEKQDKRGVERDDDMTASETHASVGPRPLFKVGDIVHVAARTWPGINKLGGAGKIASVIEENHEEDGETVYLYNVKYMLGGFEKRIEEEYIQDLATALETGARPVKERVFYHDEFSEDRLKKKRVPMIVERESMLSGDSYTLTDLQKGTEPGQHFPRKSTGVVLIDAPLDDNEEIDELDNDESDYEGDGEAGGDENGDQIDAATRNQFTLPWAWEEENYIFTEV</sequence>